<sequence length="296" mass="31643">MTTTYNKDGAYIEVTVDGVVYRRSIKWEDVVVSFPTDTKLKIDRTYINDSDQLVLVLTDESEITLSASGEIATHAALPTVHQNAPALIQFHAELPTVHQNAPALILTHANLPTVHQNAPALIETHAQLPTVHQNAPQLITAHAGQPTVHQNAPALIQTHAELPTVHQNAPELITTHAGEADPHTGYMLESIIDAEGDIIYGSGDNAIARLAKGDDDDVLTLASGVPSWAAPAAAGVTVATGSYTGDESNDRQITTGFKCSMVILIGQAGSADKKIWFVIPDITLMRFADGTTLIRT</sequence>
<proteinExistence type="predicted"/>
<reference evidence="1" key="1">
    <citation type="journal article" date="2014" name="Front. Microbiol.">
        <title>High frequency of phylogenetically diverse reductive dehalogenase-homologous genes in deep subseafloor sedimentary metagenomes.</title>
        <authorList>
            <person name="Kawai M."/>
            <person name="Futagami T."/>
            <person name="Toyoda A."/>
            <person name="Takaki Y."/>
            <person name="Nishi S."/>
            <person name="Hori S."/>
            <person name="Arai W."/>
            <person name="Tsubouchi T."/>
            <person name="Morono Y."/>
            <person name="Uchiyama I."/>
            <person name="Ito T."/>
            <person name="Fujiyama A."/>
            <person name="Inagaki F."/>
            <person name="Takami H."/>
        </authorList>
    </citation>
    <scope>NUCLEOTIDE SEQUENCE</scope>
    <source>
        <strain evidence="1">Expedition CK06-06</strain>
    </source>
</reference>
<dbReference type="EMBL" id="BART01006329">
    <property type="protein sequence ID" value="GAG61600.1"/>
    <property type="molecule type" value="Genomic_DNA"/>
</dbReference>
<comment type="caution">
    <text evidence="1">The sequence shown here is derived from an EMBL/GenBank/DDBJ whole genome shotgun (WGS) entry which is preliminary data.</text>
</comment>
<accession>X0YYN5</accession>
<protein>
    <submittedName>
        <fullName evidence="1">Uncharacterized protein</fullName>
    </submittedName>
</protein>
<name>X0YYN5_9ZZZZ</name>
<feature type="non-terminal residue" evidence="1">
    <location>
        <position position="296"/>
    </location>
</feature>
<organism evidence="1">
    <name type="scientific">marine sediment metagenome</name>
    <dbReference type="NCBI Taxonomy" id="412755"/>
    <lineage>
        <taxon>unclassified sequences</taxon>
        <taxon>metagenomes</taxon>
        <taxon>ecological metagenomes</taxon>
    </lineage>
</organism>
<gene>
    <name evidence="1" type="ORF">S01H4_14438</name>
</gene>
<dbReference type="AlphaFoldDB" id="X0YYN5"/>
<evidence type="ECO:0000313" key="1">
    <source>
        <dbReference type="EMBL" id="GAG61600.1"/>
    </source>
</evidence>